<dbReference type="AlphaFoldDB" id="A0AA41G0V7"/>
<reference evidence="3" key="1">
    <citation type="submission" date="2021-06" db="EMBL/GenBank/DDBJ databases">
        <title>New haloarchaea isolates fom saline soil.</title>
        <authorList>
            <person name="Duran-Viseras A."/>
            <person name="Sanchez-Porro C.S."/>
            <person name="Ventosa A."/>
        </authorList>
    </citation>
    <scope>NUCLEOTIDE SEQUENCE</scope>
    <source>
        <strain evidence="3">JCM 18369</strain>
    </source>
</reference>
<feature type="transmembrane region" description="Helical" evidence="2">
    <location>
        <begin position="7"/>
        <end position="27"/>
    </location>
</feature>
<accession>A0AA41G0V7</accession>
<evidence type="ECO:0000256" key="1">
    <source>
        <dbReference type="SAM" id="MobiDB-lite"/>
    </source>
</evidence>
<evidence type="ECO:0000313" key="4">
    <source>
        <dbReference type="Proteomes" id="UP001166304"/>
    </source>
</evidence>
<feature type="region of interest" description="Disordered" evidence="1">
    <location>
        <begin position="59"/>
        <end position="106"/>
    </location>
</feature>
<dbReference type="Proteomes" id="UP001166304">
    <property type="component" value="Unassembled WGS sequence"/>
</dbReference>
<evidence type="ECO:0000313" key="3">
    <source>
        <dbReference type="EMBL" id="MBV0902203.1"/>
    </source>
</evidence>
<gene>
    <name evidence="3" type="ORF">KTS37_10430</name>
</gene>
<organism evidence="3 4">
    <name type="scientific">Haloarcula salina</name>
    <dbReference type="NCBI Taxonomy" id="1429914"/>
    <lineage>
        <taxon>Archaea</taxon>
        <taxon>Methanobacteriati</taxon>
        <taxon>Methanobacteriota</taxon>
        <taxon>Stenosarchaea group</taxon>
        <taxon>Halobacteria</taxon>
        <taxon>Halobacteriales</taxon>
        <taxon>Haloarculaceae</taxon>
        <taxon>Haloarcula</taxon>
    </lineage>
</organism>
<dbReference type="RefSeq" id="WP_162413614.1">
    <property type="nucleotide sequence ID" value="NZ_JAHQXE010000003.1"/>
</dbReference>
<comment type="caution">
    <text evidence="3">The sequence shown here is derived from an EMBL/GenBank/DDBJ whole genome shotgun (WGS) entry which is preliminary data.</text>
</comment>
<keyword evidence="2" id="KW-1133">Transmembrane helix</keyword>
<keyword evidence="2" id="KW-0812">Transmembrane</keyword>
<keyword evidence="2" id="KW-0472">Membrane</keyword>
<name>A0AA41G0V7_9EURY</name>
<evidence type="ECO:0000256" key="2">
    <source>
        <dbReference type="SAM" id="Phobius"/>
    </source>
</evidence>
<proteinExistence type="predicted"/>
<keyword evidence="4" id="KW-1185">Reference proteome</keyword>
<sequence length="106" mass="10665">MDRRGLAEVGGAALGSGGLAAVGLLVVVGRLDWVLIVGLAAGVAIAAAANYRARTKHAAKVADEAPAVTEDNYERHGRVTAGDGGVPADDCSQTDDETSDGRRGGH</sequence>
<dbReference type="EMBL" id="JAHQXE010000003">
    <property type="protein sequence ID" value="MBV0902203.1"/>
    <property type="molecule type" value="Genomic_DNA"/>
</dbReference>
<protein>
    <submittedName>
        <fullName evidence="3">Uncharacterized protein</fullName>
    </submittedName>
</protein>
<feature type="transmembrane region" description="Helical" evidence="2">
    <location>
        <begin position="33"/>
        <end position="51"/>
    </location>
</feature>